<evidence type="ECO:0000313" key="4">
    <source>
        <dbReference type="Proteomes" id="UP000184432"/>
    </source>
</evidence>
<dbReference type="InterPro" id="IPR050769">
    <property type="entry name" value="NAT_camello-type"/>
</dbReference>
<dbReference type="InterPro" id="IPR016181">
    <property type="entry name" value="Acyl_CoA_acyltransferase"/>
</dbReference>
<gene>
    <name evidence="3" type="ORF">SAMN04488508_10743</name>
</gene>
<dbReference type="OrthoDB" id="5419426at2"/>
<dbReference type="PANTHER" id="PTHR13947">
    <property type="entry name" value="GNAT FAMILY N-ACETYLTRANSFERASE"/>
    <property type="match status" value="1"/>
</dbReference>
<dbReference type="SUPFAM" id="SSF55729">
    <property type="entry name" value="Acyl-CoA N-acyltransferases (Nat)"/>
    <property type="match status" value="1"/>
</dbReference>
<dbReference type="Pfam" id="PF00583">
    <property type="entry name" value="Acetyltransf_1"/>
    <property type="match status" value="1"/>
</dbReference>
<accession>A0A1M6I0X7</accession>
<dbReference type="AlphaFoldDB" id="A0A1M6I0X7"/>
<keyword evidence="4" id="KW-1185">Reference proteome</keyword>
<dbReference type="STRING" id="570521.SAMN04488508_10743"/>
<dbReference type="RefSeq" id="WP_073317789.1">
    <property type="nucleotide sequence ID" value="NZ_FQYP01000007.1"/>
</dbReference>
<dbReference type="EMBL" id="FQYP01000007">
    <property type="protein sequence ID" value="SHJ28087.1"/>
    <property type="molecule type" value="Genomic_DNA"/>
</dbReference>
<name>A0A1M6I0X7_9FLAO</name>
<dbReference type="PANTHER" id="PTHR13947:SF37">
    <property type="entry name" value="LD18367P"/>
    <property type="match status" value="1"/>
</dbReference>
<dbReference type="CDD" id="cd04301">
    <property type="entry name" value="NAT_SF"/>
    <property type="match status" value="1"/>
</dbReference>
<dbReference type="PROSITE" id="PS51186">
    <property type="entry name" value="GNAT"/>
    <property type="match status" value="1"/>
</dbReference>
<feature type="domain" description="N-acetyltransferase" evidence="2">
    <location>
        <begin position="5"/>
        <end position="175"/>
    </location>
</feature>
<evidence type="ECO:0000259" key="2">
    <source>
        <dbReference type="PROSITE" id="PS51186"/>
    </source>
</evidence>
<evidence type="ECO:0000256" key="1">
    <source>
        <dbReference type="ARBA" id="ARBA00022679"/>
    </source>
</evidence>
<reference evidence="4" key="1">
    <citation type="submission" date="2016-11" db="EMBL/GenBank/DDBJ databases">
        <authorList>
            <person name="Varghese N."/>
            <person name="Submissions S."/>
        </authorList>
    </citation>
    <scope>NUCLEOTIDE SEQUENCE [LARGE SCALE GENOMIC DNA]</scope>
    <source>
        <strain evidence="4">DSM 22623</strain>
    </source>
</reference>
<protein>
    <submittedName>
        <fullName evidence="3">Acetyltransferase (GNAT) family protein</fullName>
    </submittedName>
</protein>
<proteinExistence type="predicted"/>
<keyword evidence="1 3" id="KW-0808">Transferase</keyword>
<dbReference type="GO" id="GO:0008080">
    <property type="term" value="F:N-acetyltransferase activity"/>
    <property type="evidence" value="ECO:0007669"/>
    <property type="project" value="InterPro"/>
</dbReference>
<dbReference type="InterPro" id="IPR000182">
    <property type="entry name" value="GNAT_dom"/>
</dbReference>
<evidence type="ECO:0000313" key="3">
    <source>
        <dbReference type="EMBL" id="SHJ28087.1"/>
    </source>
</evidence>
<organism evidence="3 4">
    <name type="scientific">Aquimarina spongiae</name>
    <dbReference type="NCBI Taxonomy" id="570521"/>
    <lineage>
        <taxon>Bacteria</taxon>
        <taxon>Pseudomonadati</taxon>
        <taxon>Bacteroidota</taxon>
        <taxon>Flavobacteriia</taxon>
        <taxon>Flavobacteriales</taxon>
        <taxon>Flavobacteriaceae</taxon>
        <taxon>Aquimarina</taxon>
    </lineage>
</organism>
<dbReference type="Proteomes" id="UP000184432">
    <property type="component" value="Unassembled WGS sequence"/>
</dbReference>
<sequence length="175" mass="19722">MNQEFIIRNAKEEEFKNIGGLMVQVYSALEGFPKINDQPEYYEVLKNVGDLTKNSNTELIVAVSEQGKIGGAVVYFRDLKDYGSGGSISLENEKNASGFRLLAVDPETRGMGIGKKLILECIQRSEASNFEQIIIHSTKTMHTAWKMHEKLGFKRSEELDFMLGDLGVFGFRYIL</sequence>
<dbReference type="Gene3D" id="3.40.630.30">
    <property type="match status" value="1"/>
</dbReference>